<proteinExistence type="predicted"/>
<evidence type="ECO:0000256" key="1">
    <source>
        <dbReference type="ARBA" id="ARBA00022670"/>
    </source>
</evidence>
<comment type="caution">
    <text evidence="3">The sequence shown here is derived from an EMBL/GenBank/DDBJ whole genome shotgun (WGS) entry which is preliminary data.</text>
</comment>
<protein>
    <recommendedName>
        <fullName evidence="2">Retrovirus-related Pol polyprotein from transposon TNT 1-94-like beta-barrel domain-containing protein</fullName>
    </recommendedName>
</protein>
<dbReference type="Pfam" id="PF22936">
    <property type="entry name" value="Pol_BBD"/>
    <property type="match status" value="1"/>
</dbReference>
<keyword evidence="1" id="KW-0645">Protease</keyword>
<dbReference type="PANTHER" id="PTHR42648">
    <property type="entry name" value="TRANSPOSASE, PUTATIVE-RELATED"/>
    <property type="match status" value="1"/>
</dbReference>
<dbReference type="SUPFAM" id="SSF53098">
    <property type="entry name" value="Ribonuclease H-like"/>
    <property type="match status" value="1"/>
</dbReference>
<keyword evidence="1" id="KW-0378">Hydrolase</keyword>
<accession>A0AAW2WEA7</accession>
<organism evidence="3">
    <name type="scientific">Sesamum latifolium</name>
    <dbReference type="NCBI Taxonomy" id="2727402"/>
    <lineage>
        <taxon>Eukaryota</taxon>
        <taxon>Viridiplantae</taxon>
        <taxon>Streptophyta</taxon>
        <taxon>Embryophyta</taxon>
        <taxon>Tracheophyta</taxon>
        <taxon>Spermatophyta</taxon>
        <taxon>Magnoliopsida</taxon>
        <taxon>eudicotyledons</taxon>
        <taxon>Gunneridae</taxon>
        <taxon>Pentapetalae</taxon>
        <taxon>asterids</taxon>
        <taxon>lamiids</taxon>
        <taxon>Lamiales</taxon>
        <taxon>Pedaliaceae</taxon>
        <taxon>Sesamum</taxon>
    </lineage>
</organism>
<dbReference type="GO" id="GO:0006508">
    <property type="term" value="P:proteolysis"/>
    <property type="evidence" value="ECO:0007669"/>
    <property type="project" value="UniProtKB-KW"/>
</dbReference>
<dbReference type="AlphaFoldDB" id="A0AAW2WEA7"/>
<dbReference type="InterPro" id="IPR039537">
    <property type="entry name" value="Retrotran_Ty1/copia-like"/>
</dbReference>
<reference evidence="3" key="2">
    <citation type="journal article" date="2024" name="Plant">
        <title>Genomic evolution and insights into agronomic trait innovations of Sesamum species.</title>
        <authorList>
            <person name="Miao H."/>
            <person name="Wang L."/>
            <person name="Qu L."/>
            <person name="Liu H."/>
            <person name="Sun Y."/>
            <person name="Le M."/>
            <person name="Wang Q."/>
            <person name="Wei S."/>
            <person name="Zheng Y."/>
            <person name="Lin W."/>
            <person name="Duan Y."/>
            <person name="Cao H."/>
            <person name="Xiong S."/>
            <person name="Wang X."/>
            <person name="Wei L."/>
            <person name="Li C."/>
            <person name="Ma Q."/>
            <person name="Ju M."/>
            <person name="Zhao R."/>
            <person name="Li G."/>
            <person name="Mu C."/>
            <person name="Tian Q."/>
            <person name="Mei H."/>
            <person name="Zhang T."/>
            <person name="Gao T."/>
            <person name="Zhang H."/>
        </authorList>
    </citation>
    <scope>NUCLEOTIDE SEQUENCE</scope>
    <source>
        <strain evidence="3">KEN1</strain>
    </source>
</reference>
<dbReference type="PANTHER" id="PTHR42648:SF27">
    <property type="entry name" value="RNA-DIRECTED DNA POLYMERASE"/>
    <property type="match status" value="1"/>
</dbReference>
<evidence type="ECO:0000313" key="3">
    <source>
        <dbReference type="EMBL" id="KAL0440044.1"/>
    </source>
</evidence>
<dbReference type="InterPro" id="IPR054722">
    <property type="entry name" value="PolX-like_BBD"/>
</dbReference>
<dbReference type="InterPro" id="IPR012337">
    <property type="entry name" value="RNaseH-like_sf"/>
</dbReference>
<dbReference type="EMBL" id="JACGWN010000008">
    <property type="protein sequence ID" value="KAL0440044.1"/>
    <property type="molecule type" value="Genomic_DNA"/>
</dbReference>
<name>A0AAW2WEA7_9LAMI</name>
<evidence type="ECO:0000259" key="2">
    <source>
        <dbReference type="Pfam" id="PF22936"/>
    </source>
</evidence>
<feature type="domain" description="Retrovirus-related Pol polyprotein from transposon TNT 1-94-like beta-barrel" evidence="2">
    <location>
        <begin position="15"/>
        <end position="82"/>
    </location>
</feature>
<dbReference type="GO" id="GO:0003676">
    <property type="term" value="F:nucleic acid binding"/>
    <property type="evidence" value="ECO:0007669"/>
    <property type="project" value="InterPro"/>
</dbReference>
<sequence>MFVIEVNMISNAASWVLDTGCGAQICNNLQVLERSRKLRKDEMILRLGDGKVIAAEAVGSLSLVISDHIRIELKGCYYVSNVCGPLNTPAKGGYSYFITFTDDHSRYGYVYLMREWFLSQWTPLGTPQLNGVTERRNRTLLDMVRSMMSFTELPPSFWGYAVETATKLRNIAPSKTVPKIPYEIWHDKPVSYKYLRVWIALHTSRG</sequence>
<dbReference type="Gene3D" id="3.30.420.10">
    <property type="entry name" value="Ribonuclease H-like superfamily/Ribonuclease H"/>
    <property type="match status" value="1"/>
</dbReference>
<dbReference type="GO" id="GO:0008233">
    <property type="term" value="F:peptidase activity"/>
    <property type="evidence" value="ECO:0007669"/>
    <property type="project" value="UniProtKB-KW"/>
</dbReference>
<gene>
    <name evidence="3" type="ORF">Slati_2487400</name>
</gene>
<reference evidence="3" key="1">
    <citation type="submission" date="2020-06" db="EMBL/GenBank/DDBJ databases">
        <authorList>
            <person name="Li T."/>
            <person name="Hu X."/>
            <person name="Zhang T."/>
            <person name="Song X."/>
            <person name="Zhang H."/>
            <person name="Dai N."/>
            <person name="Sheng W."/>
            <person name="Hou X."/>
            <person name="Wei L."/>
        </authorList>
    </citation>
    <scope>NUCLEOTIDE SEQUENCE</scope>
    <source>
        <strain evidence="3">KEN1</strain>
        <tissue evidence="3">Leaf</tissue>
    </source>
</reference>
<dbReference type="InterPro" id="IPR036397">
    <property type="entry name" value="RNaseH_sf"/>
</dbReference>